<dbReference type="Pfam" id="PF02690">
    <property type="entry name" value="Na_Pi_cotrans"/>
    <property type="match status" value="2"/>
</dbReference>
<evidence type="ECO:0000313" key="7">
    <source>
        <dbReference type="EMBL" id="MCO6394888.1"/>
    </source>
</evidence>
<name>A0AAW5HWL8_9CORY</name>
<dbReference type="AlphaFoldDB" id="A0AAW5HWL8"/>
<keyword evidence="5 6" id="KW-0472">Membrane</keyword>
<feature type="transmembrane region" description="Helical" evidence="6">
    <location>
        <begin position="40"/>
        <end position="61"/>
    </location>
</feature>
<evidence type="ECO:0000256" key="4">
    <source>
        <dbReference type="ARBA" id="ARBA00022989"/>
    </source>
</evidence>
<evidence type="ECO:0000313" key="8">
    <source>
        <dbReference type="Proteomes" id="UP001205920"/>
    </source>
</evidence>
<evidence type="ECO:0000256" key="2">
    <source>
        <dbReference type="ARBA" id="ARBA00022475"/>
    </source>
</evidence>
<sequence length="409" mass="42538">MSMDTATTTFTHHPDGADAGKKDPLGFLPFGGPFKTFVDWMSVVIAVWLLLNAVSMIGGGFQMAAGDRAEELFSFAQNPFVGLGIGILATAIMQSSSTTTSITVGMVAGGLPIEIAIPMLFGANLGTTVTATLVALGLSGNKEQFRRAFAMATVHDFFNLIALAIFMPLELATGFLQKTSGAIAHYTSGGSGGILNTIFSGIGDFVDAITEPLVSLAETIVSPLSPVWGGIVLSIGGIALIMVVIGFIGNMLGTLLVGRAQEFLHAALGKGTLSGVLSGAVITTAVQSSSTTTSLTVPLAASGKFHMRDLFPFVVGANIGTTVTGLIAAFSAPPEVAEVAMQTALVHTLFNTFAAIIIMSLPFLRELPPKGAEWLAGLADKNKVYIFIWVGSVFFALPLLAIFITNWVS</sequence>
<dbReference type="NCBIfam" id="NF037997">
    <property type="entry name" value="Na_Pi_symport"/>
    <property type="match status" value="1"/>
</dbReference>
<dbReference type="GO" id="GO:0044341">
    <property type="term" value="P:sodium-dependent phosphate transport"/>
    <property type="evidence" value="ECO:0007669"/>
    <property type="project" value="InterPro"/>
</dbReference>
<dbReference type="PANTHER" id="PTHR10010">
    <property type="entry name" value="SOLUTE CARRIER FAMILY 34 SODIUM PHOSPHATE , MEMBER 2-RELATED"/>
    <property type="match status" value="1"/>
</dbReference>
<dbReference type="Proteomes" id="UP001205920">
    <property type="component" value="Unassembled WGS sequence"/>
</dbReference>
<keyword evidence="4 6" id="KW-1133">Transmembrane helix</keyword>
<proteinExistence type="predicted"/>
<reference evidence="7 8" key="1">
    <citation type="submission" date="2021-01" db="EMBL/GenBank/DDBJ databases">
        <title>Identification and Characterization of Corynebacterium sp.</title>
        <authorList>
            <person name="Luo Q."/>
            <person name="Qu P."/>
            <person name="Chen Q."/>
        </authorList>
    </citation>
    <scope>NUCLEOTIDE SEQUENCE [LARGE SCALE GENOMIC DNA]</scope>
    <source>
        <strain evidence="7 8">MC-18</strain>
    </source>
</reference>
<feature type="transmembrane region" description="Helical" evidence="6">
    <location>
        <begin position="115"/>
        <end position="136"/>
    </location>
</feature>
<accession>A0AAW5HWL8</accession>
<feature type="transmembrane region" description="Helical" evidence="6">
    <location>
        <begin position="227"/>
        <end position="249"/>
    </location>
</feature>
<keyword evidence="8" id="KW-1185">Reference proteome</keyword>
<evidence type="ECO:0000256" key="1">
    <source>
        <dbReference type="ARBA" id="ARBA00004651"/>
    </source>
</evidence>
<dbReference type="GO" id="GO:0005436">
    <property type="term" value="F:sodium:phosphate symporter activity"/>
    <property type="evidence" value="ECO:0007669"/>
    <property type="project" value="InterPro"/>
</dbReference>
<organism evidence="7 8">
    <name type="scientific">Corynebacterium lipophilum</name>
    <dbReference type="NCBI Taxonomy" id="2804918"/>
    <lineage>
        <taxon>Bacteria</taxon>
        <taxon>Bacillati</taxon>
        <taxon>Actinomycetota</taxon>
        <taxon>Actinomycetes</taxon>
        <taxon>Mycobacteriales</taxon>
        <taxon>Corynebacteriaceae</taxon>
        <taxon>Corynebacterium</taxon>
    </lineage>
</organism>
<keyword evidence="3 6" id="KW-0812">Transmembrane</keyword>
<dbReference type="GO" id="GO:0005886">
    <property type="term" value="C:plasma membrane"/>
    <property type="evidence" value="ECO:0007669"/>
    <property type="project" value="UniProtKB-SubCell"/>
</dbReference>
<dbReference type="InterPro" id="IPR003841">
    <property type="entry name" value="Na/Pi_transpt"/>
</dbReference>
<protein>
    <submittedName>
        <fullName evidence="7">Na/Pi symporter</fullName>
    </submittedName>
</protein>
<dbReference type="PANTHER" id="PTHR10010:SF46">
    <property type="entry name" value="SODIUM-DEPENDENT PHOSPHATE TRANSPORT PROTEIN 2B"/>
    <property type="match status" value="1"/>
</dbReference>
<keyword evidence="2" id="KW-1003">Cell membrane</keyword>
<dbReference type="EMBL" id="JAEUWV010000011">
    <property type="protein sequence ID" value="MCO6394888.1"/>
    <property type="molecule type" value="Genomic_DNA"/>
</dbReference>
<feature type="transmembrane region" description="Helical" evidence="6">
    <location>
        <begin position="73"/>
        <end position="95"/>
    </location>
</feature>
<evidence type="ECO:0000256" key="3">
    <source>
        <dbReference type="ARBA" id="ARBA00022692"/>
    </source>
</evidence>
<comment type="caution">
    <text evidence="7">The sequence shown here is derived from an EMBL/GenBank/DDBJ whole genome shotgun (WGS) entry which is preliminary data.</text>
</comment>
<dbReference type="RefSeq" id="WP_252931579.1">
    <property type="nucleotide sequence ID" value="NZ_JAEUWV010000011.1"/>
</dbReference>
<gene>
    <name evidence="7" type="ORF">JMN37_07875</name>
</gene>
<evidence type="ECO:0000256" key="6">
    <source>
        <dbReference type="SAM" id="Phobius"/>
    </source>
</evidence>
<feature type="transmembrane region" description="Helical" evidence="6">
    <location>
        <begin position="384"/>
        <end position="408"/>
    </location>
</feature>
<comment type="subcellular location">
    <subcellularLocation>
        <location evidence="1">Cell membrane</location>
        <topology evidence="1">Multi-pass membrane protein</topology>
    </subcellularLocation>
</comment>
<feature type="transmembrane region" description="Helical" evidence="6">
    <location>
        <begin position="344"/>
        <end position="364"/>
    </location>
</feature>
<evidence type="ECO:0000256" key="5">
    <source>
        <dbReference type="ARBA" id="ARBA00023136"/>
    </source>
</evidence>
<feature type="transmembrane region" description="Helical" evidence="6">
    <location>
        <begin position="148"/>
        <end position="169"/>
    </location>
</feature>
<feature type="transmembrane region" description="Helical" evidence="6">
    <location>
        <begin position="310"/>
        <end position="332"/>
    </location>
</feature>